<dbReference type="AlphaFoldDB" id="A0A8S9HM71"/>
<comment type="catalytic activity">
    <reaction evidence="12">
        <text>1D-myo-inositol hexakisphosphate + H2O = 1D-myo-inositol 1,2,4,5,6-pentakisphosphate + phosphate</text>
        <dbReference type="Rhea" id="RHEA:16989"/>
        <dbReference type="ChEBI" id="CHEBI:15377"/>
        <dbReference type="ChEBI" id="CHEBI:43474"/>
        <dbReference type="ChEBI" id="CHEBI:57798"/>
        <dbReference type="ChEBI" id="CHEBI:58130"/>
        <dbReference type="EC" id="3.1.3.62"/>
    </reaction>
    <physiologicalReaction direction="left-to-right" evidence="12">
        <dbReference type="Rhea" id="RHEA:16990"/>
    </physiologicalReaction>
</comment>
<dbReference type="InterPro" id="IPR029033">
    <property type="entry name" value="His_PPase_superfam"/>
</dbReference>
<comment type="catalytic activity">
    <reaction evidence="10">
        <text>1D-myo-inositol 1,2,5,6-tetrakisphosphate + H2O = 1D-myo-inositol 1,2,6-trisphosphate + phosphate</text>
        <dbReference type="Rhea" id="RHEA:77119"/>
        <dbReference type="ChEBI" id="CHEBI:15377"/>
        <dbReference type="ChEBI" id="CHEBI:43474"/>
        <dbReference type="ChEBI" id="CHEBI:195535"/>
        <dbReference type="ChEBI" id="CHEBI:195537"/>
        <dbReference type="EC" id="3.1.3.62"/>
    </reaction>
    <physiologicalReaction direction="left-to-right" evidence="10">
        <dbReference type="Rhea" id="RHEA:77120"/>
    </physiologicalReaction>
</comment>
<proteinExistence type="inferred from homology"/>
<dbReference type="GO" id="GO:0016020">
    <property type="term" value="C:membrane"/>
    <property type="evidence" value="ECO:0007669"/>
    <property type="project" value="UniProtKB-SubCell"/>
</dbReference>
<reference evidence="14" key="1">
    <citation type="submission" date="2019-12" db="EMBL/GenBank/DDBJ databases">
        <title>Genome sequencing and annotation of Brassica cretica.</title>
        <authorList>
            <person name="Studholme D.J."/>
            <person name="Sarris P.F."/>
        </authorList>
    </citation>
    <scope>NUCLEOTIDE SEQUENCE</scope>
    <source>
        <strain evidence="14">PFS-001/15</strain>
        <tissue evidence="14">Leaf</tissue>
    </source>
</reference>
<comment type="similarity">
    <text evidence="2">Belongs to the histidine acid phosphatase family. MINPP1 subfamily.</text>
</comment>
<evidence type="ECO:0000256" key="11">
    <source>
        <dbReference type="ARBA" id="ARBA00043671"/>
    </source>
</evidence>
<evidence type="ECO:0000256" key="6">
    <source>
        <dbReference type="ARBA" id="ARBA00022729"/>
    </source>
</evidence>
<dbReference type="SUPFAM" id="SSF53254">
    <property type="entry name" value="Phosphoglycerate mutase-like"/>
    <property type="match status" value="1"/>
</dbReference>
<evidence type="ECO:0000256" key="3">
    <source>
        <dbReference type="ARBA" id="ARBA00012976"/>
    </source>
</evidence>
<comment type="catalytic activity">
    <reaction evidence="13">
        <text>(2R)-2,3-bisphosphoglycerate + H2O = (2R)-2-phosphoglycerate + phosphate</text>
        <dbReference type="Rhea" id="RHEA:27381"/>
        <dbReference type="ChEBI" id="CHEBI:15377"/>
        <dbReference type="ChEBI" id="CHEBI:43474"/>
        <dbReference type="ChEBI" id="CHEBI:58248"/>
        <dbReference type="ChEBI" id="CHEBI:58289"/>
        <dbReference type="EC" id="3.1.3.80"/>
    </reaction>
    <physiologicalReaction direction="left-to-right" evidence="13">
        <dbReference type="Rhea" id="RHEA:27382"/>
    </physiologicalReaction>
</comment>
<keyword evidence="8" id="KW-0472">Membrane</keyword>
<dbReference type="PANTHER" id="PTHR20963:SF8">
    <property type="entry name" value="MULTIPLE INOSITOL POLYPHOSPHATE PHOSPHATASE 1"/>
    <property type="match status" value="1"/>
</dbReference>
<evidence type="ECO:0000256" key="8">
    <source>
        <dbReference type="ARBA" id="ARBA00023136"/>
    </source>
</evidence>
<organism evidence="14 15">
    <name type="scientific">Brassica cretica</name>
    <name type="common">Mustard</name>
    <dbReference type="NCBI Taxonomy" id="69181"/>
    <lineage>
        <taxon>Eukaryota</taxon>
        <taxon>Viridiplantae</taxon>
        <taxon>Streptophyta</taxon>
        <taxon>Embryophyta</taxon>
        <taxon>Tracheophyta</taxon>
        <taxon>Spermatophyta</taxon>
        <taxon>Magnoliopsida</taxon>
        <taxon>eudicotyledons</taxon>
        <taxon>Gunneridae</taxon>
        <taxon>Pentapetalae</taxon>
        <taxon>rosids</taxon>
        <taxon>malvids</taxon>
        <taxon>Brassicales</taxon>
        <taxon>Brassicaceae</taxon>
        <taxon>Brassiceae</taxon>
        <taxon>Brassica</taxon>
    </lineage>
</organism>
<comment type="catalytic activity">
    <reaction evidence="11">
        <text>1D-myo-inositol 1,2,4,5,6-pentakisphosphate + H2O = 1D-myo-inositol 1,2,5,6-tetrakisphosphate + phosphate</text>
        <dbReference type="Rhea" id="RHEA:77115"/>
        <dbReference type="ChEBI" id="CHEBI:15377"/>
        <dbReference type="ChEBI" id="CHEBI:43474"/>
        <dbReference type="ChEBI" id="CHEBI:57798"/>
        <dbReference type="ChEBI" id="CHEBI:195535"/>
        <dbReference type="EC" id="3.1.3.62"/>
    </reaction>
    <physiologicalReaction direction="left-to-right" evidence="11">
        <dbReference type="Rhea" id="RHEA:77116"/>
    </physiologicalReaction>
</comment>
<dbReference type="PANTHER" id="PTHR20963">
    <property type="entry name" value="MULTIPLE INOSITOL POLYPHOSPHATE PHOSPHATASE-RELATED"/>
    <property type="match status" value="1"/>
</dbReference>
<evidence type="ECO:0000313" key="14">
    <source>
        <dbReference type="EMBL" id="KAF2557536.1"/>
    </source>
</evidence>
<protein>
    <recommendedName>
        <fullName evidence="5">Multiple inositol polyphosphate phosphatase 1</fullName>
        <ecNumber evidence="4">3.1.3.62</ecNumber>
        <ecNumber evidence="3">3.1.3.80</ecNumber>
    </recommendedName>
    <alternativeName>
        <fullName evidence="9">2,3-bisphosphoglycerate 3-phosphatase</fullName>
    </alternativeName>
</protein>
<dbReference type="EC" id="3.1.3.80" evidence="3"/>
<evidence type="ECO:0000256" key="2">
    <source>
        <dbReference type="ARBA" id="ARBA00008422"/>
    </source>
</evidence>
<keyword evidence="6" id="KW-0732">Signal</keyword>
<evidence type="ECO:0000256" key="12">
    <source>
        <dbReference type="ARBA" id="ARBA00043691"/>
    </source>
</evidence>
<comment type="subcellular location">
    <subcellularLocation>
        <location evidence="1">Membrane</location>
    </subcellularLocation>
</comment>
<keyword evidence="7" id="KW-0378">Hydrolase</keyword>
<dbReference type="InterPro" id="IPR000560">
    <property type="entry name" value="His_Pase_clade-2"/>
</dbReference>
<evidence type="ECO:0000256" key="10">
    <source>
        <dbReference type="ARBA" id="ARBA00043668"/>
    </source>
</evidence>
<evidence type="ECO:0000256" key="13">
    <source>
        <dbReference type="ARBA" id="ARBA00043832"/>
    </source>
</evidence>
<evidence type="ECO:0000256" key="4">
    <source>
        <dbReference type="ARBA" id="ARBA00013040"/>
    </source>
</evidence>
<evidence type="ECO:0000256" key="9">
    <source>
        <dbReference type="ARBA" id="ARBA00031642"/>
    </source>
</evidence>
<gene>
    <name evidence="14" type="ORF">F2Q68_00013140</name>
</gene>
<accession>A0A8S9HM71</accession>
<comment type="caution">
    <text evidence="14">The sequence shown here is derived from an EMBL/GenBank/DDBJ whole genome shotgun (WGS) entry which is preliminary data.</text>
</comment>
<evidence type="ECO:0000256" key="5">
    <source>
        <dbReference type="ARBA" id="ARBA00018097"/>
    </source>
</evidence>
<evidence type="ECO:0000256" key="7">
    <source>
        <dbReference type="ARBA" id="ARBA00022801"/>
    </source>
</evidence>
<dbReference type="GO" id="GO:0003993">
    <property type="term" value="F:acid phosphatase activity"/>
    <property type="evidence" value="ECO:0007669"/>
    <property type="project" value="TreeGrafter"/>
</dbReference>
<name>A0A8S9HM71_BRACR</name>
<dbReference type="EMBL" id="QGKW02001940">
    <property type="protein sequence ID" value="KAF2557536.1"/>
    <property type="molecule type" value="Genomic_DNA"/>
</dbReference>
<dbReference type="CDD" id="cd07061">
    <property type="entry name" value="HP_HAP_like"/>
    <property type="match status" value="1"/>
</dbReference>
<dbReference type="Gene3D" id="3.40.50.1240">
    <property type="entry name" value="Phosphoglycerate mutase-like"/>
    <property type="match status" value="1"/>
</dbReference>
<sequence length="328" mass="36735">YSVSKDVTQNLIEGSKVPSECTPIHLNLVARHGTRSPTKKRLRELESLAGRLKELVRDAEARNLPSDKVPGWLGKWVSPWKGEVKGGELIRQGEDELYQLGVRVRERFPTLFEEDYHPDVYTIRATQIPRASASAVAFGMGLFSEKGDLGPGRNRAFAVTSENRASDTKLRFFECCQNYKSYRNAKEPAVDKLKEPVLNKITASVVKRHGLSFTKQDVSSLWFLCKQEASLLNVTNQSCELFTPSEVALLEWADDLEVFILKGYGNSLNYKMGVPLLEDVLHSMEAAIKAREENLPPGSYEKARLRFAHAETIVPFSCLLGLFLDASG</sequence>
<evidence type="ECO:0000313" key="15">
    <source>
        <dbReference type="Proteomes" id="UP000712281"/>
    </source>
</evidence>
<dbReference type="EC" id="3.1.3.62" evidence="4"/>
<evidence type="ECO:0000256" key="1">
    <source>
        <dbReference type="ARBA" id="ARBA00004370"/>
    </source>
</evidence>
<dbReference type="Pfam" id="PF00328">
    <property type="entry name" value="His_Phos_2"/>
    <property type="match status" value="1"/>
</dbReference>
<dbReference type="GO" id="GO:0052745">
    <property type="term" value="F:inositol phosphate phosphatase activity"/>
    <property type="evidence" value="ECO:0007669"/>
    <property type="project" value="TreeGrafter"/>
</dbReference>
<dbReference type="GO" id="GO:0034417">
    <property type="term" value="F:bisphosphoglycerate 3-phosphatase activity"/>
    <property type="evidence" value="ECO:0007669"/>
    <property type="project" value="UniProtKB-EC"/>
</dbReference>
<feature type="non-terminal residue" evidence="14">
    <location>
        <position position="1"/>
    </location>
</feature>
<dbReference type="Proteomes" id="UP000712281">
    <property type="component" value="Unassembled WGS sequence"/>
</dbReference>